<dbReference type="AlphaFoldDB" id="J3PDU8"/>
<dbReference type="InterPro" id="IPR000070">
    <property type="entry name" value="Pectinesterase_cat"/>
</dbReference>
<dbReference type="Proteomes" id="UP000006039">
    <property type="component" value="Unassembled WGS sequence"/>
</dbReference>
<keyword evidence="15" id="KW-1185">Reference proteome</keyword>
<dbReference type="InterPro" id="IPR011050">
    <property type="entry name" value="Pectin_lyase_fold/virulence"/>
</dbReference>
<comment type="catalytic activity">
    <reaction evidence="9 11">
        <text>[(1-&gt;4)-alpha-D-galacturonosyl methyl ester](n) + n H2O = [(1-&gt;4)-alpha-D-galacturonosyl](n) + n methanol + n H(+)</text>
        <dbReference type="Rhea" id="RHEA:22380"/>
        <dbReference type="Rhea" id="RHEA-COMP:14570"/>
        <dbReference type="Rhea" id="RHEA-COMP:14573"/>
        <dbReference type="ChEBI" id="CHEBI:15377"/>
        <dbReference type="ChEBI" id="CHEBI:15378"/>
        <dbReference type="ChEBI" id="CHEBI:17790"/>
        <dbReference type="ChEBI" id="CHEBI:140522"/>
        <dbReference type="ChEBI" id="CHEBI:140523"/>
        <dbReference type="EC" id="3.1.1.11"/>
    </reaction>
</comment>
<accession>J3PDU8</accession>
<dbReference type="SUPFAM" id="SSF51126">
    <property type="entry name" value="Pectin lyase-like"/>
    <property type="match status" value="1"/>
</dbReference>
<comment type="similarity">
    <text evidence="3">Belongs to the pectinesterase family.</text>
</comment>
<dbReference type="InterPro" id="IPR012334">
    <property type="entry name" value="Pectin_lyas_fold"/>
</dbReference>
<dbReference type="UniPathway" id="UPA00545">
    <property type="reaction ID" value="UER00823"/>
</dbReference>
<proteinExistence type="inferred from homology"/>
<reference evidence="14" key="5">
    <citation type="submission" date="2018-04" db="UniProtKB">
        <authorList>
            <consortium name="EnsemblFungi"/>
        </authorList>
    </citation>
    <scope>IDENTIFICATION</scope>
    <source>
        <strain evidence="14">R3-111a-1</strain>
    </source>
</reference>
<evidence type="ECO:0000313" key="15">
    <source>
        <dbReference type="Proteomes" id="UP000006039"/>
    </source>
</evidence>
<dbReference type="OrthoDB" id="2019149at2759"/>
<reference evidence="14" key="4">
    <citation type="journal article" date="2015" name="G3 (Bethesda)">
        <title>Genome sequences of three phytopathogenic species of the Magnaporthaceae family of fungi.</title>
        <authorList>
            <person name="Okagaki L.H."/>
            <person name="Nunes C.C."/>
            <person name="Sailsbery J."/>
            <person name="Clay B."/>
            <person name="Brown D."/>
            <person name="John T."/>
            <person name="Oh Y."/>
            <person name="Young N."/>
            <person name="Fitzgerald M."/>
            <person name="Haas B.J."/>
            <person name="Zeng Q."/>
            <person name="Young S."/>
            <person name="Adiconis X."/>
            <person name="Fan L."/>
            <person name="Levin J.Z."/>
            <person name="Mitchell T.K."/>
            <person name="Okubara P.A."/>
            <person name="Farman M.L."/>
            <person name="Kohn L.M."/>
            <person name="Birren B."/>
            <person name="Ma L.-J."/>
            <person name="Dean R.A."/>
        </authorList>
    </citation>
    <scope>NUCLEOTIDE SEQUENCE</scope>
    <source>
        <strain evidence="14">R3-111a-1</strain>
    </source>
</reference>
<evidence type="ECO:0000256" key="2">
    <source>
        <dbReference type="ARBA" id="ARBA00005184"/>
    </source>
</evidence>
<sequence>MVVIKRTETVSLDLPFAPEPCPSASIHHHVPRISAVPPQPTPPNTMKSFSVLVSLATAVLAASRTSAPSGCITVSKGGGSGRFATIQAAVNSLSTNSTADQCIFIDQGTYGEQVLVPSRQAQLTVYGYSTDTDSHGANGATITSNKSQKDGLSNDETATLRVKAAGFRLYNVNVNNGLGEGSQAVALSAYADSGYYGCRFTGFQDTVLANTGKQLYAKCLIQGATDFIFGQNAAAWFQKSDIRVLGKSLGYITANGRDSASNPSYYVFNSCNIQAASGNNVPAGAYYLGRPWRAYARVVFQYTSMTNVINSAGWRIWNSGDERTSNVLFGEIGNSGQGSQGTRARFATKLGQGVAINSILGGSYQSEKWYDASYM</sequence>
<dbReference type="HOGENOM" id="CLU_012243_1_0_1"/>
<comment type="function">
    <text evidence="11">Involved in maceration and soft-rotting of plant tissue.</text>
</comment>
<evidence type="ECO:0000256" key="6">
    <source>
        <dbReference type="ARBA" id="ARBA00022729"/>
    </source>
</evidence>
<keyword evidence="8 11" id="KW-0063">Aspartyl esterase</keyword>
<dbReference type="GO" id="GO:0030599">
    <property type="term" value="F:pectinesterase activity"/>
    <property type="evidence" value="ECO:0007669"/>
    <property type="project" value="UniProtKB-UniRule"/>
</dbReference>
<keyword evidence="11" id="KW-0961">Cell wall biogenesis/degradation</keyword>
<evidence type="ECO:0000313" key="13">
    <source>
        <dbReference type="EMBL" id="EJT70648.1"/>
    </source>
</evidence>
<keyword evidence="7 11" id="KW-0378">Hydrolase</keyword>
<dbReference type="EnsemblFungi" id="EJT70648">
    <property type="protein sequence ID" value="EJT70648"/>
    <property type="gene ID" value="GGTG_11671"/>
</dbReference>
<dbReference type="eggNOG" id="ENOG502QSQ4">
    <property type="taxonomic scope" value="Eukaryota"/>
</dbReference>
<keyword evidence="5 11" id="KW-0964">Secreted</keyword>
<reference evidence="13" key="2">
    <citation type="submission" date="2010-07" db="EMBL/GenBank/DDBJ databases">
        <authorList>
            <consortium name="The Broad Institute Genome Sequencing Platform"/>
            <consortium name="Broad Institute Genome Sequencing Center for Infectious Disease"/>
            <person name="Ma L.-J."/>
            <person name="Dead R."/>
            <person name="Young S."/>
            <person name="Zeng Q."/>
            <person name="Koehrsen M."/>
            <person name="Alvarado L."/>
            <person name="Berlin A."/>
            <person name="Chapman S.B."/>
            <person name="Chen Z."/>
            <person name="Freedman E."/>
            <person name="Gellesch M."/>
            <person name="Goldberg J."/>
            <person name="Griggs A."/>
            <person name="Gujja S."/>
            <person name="Heilman E.R."/>
            <person name="Heiman D."/>
            <person name="Hepburn T."/>
            <person name="Howarth C."/>
            <person name="Jen D."/>
            <person name="Larson L."/>
            <person name="Mehta T."/>
            <person name="Neiman D."/>
            <person name="Pearson M."/>
            <person name="Roberts A."/>
            <person name="Saif S."/>
            <person name="Shea T."/>
            <person name="Shenoy N."/>
            <person name="Sisk P."/>
            <person name="Stolte C."/>
            <person name="Sykes S."/>
            <person name="Walk T."/>
            <person name="White J."/>
            <person name="Yandava C."/>
            <person name="Haas B."/>
            <person name="Nusbaum C."/>
            <person name="Birren B."/>
        </authorList>
    </citation>
    <scope>NUCLEOTIDE SEQUENCE</scope>
    <source>
        <strain evidence="13">R3-111a-1</strain>
    </source>
</reference>
<dbReference type="GeneID" id="20352129"/>
<evidence type="ECO:0000256" key="7">
    <source>
        <dbReference type="ARBA" id="ARBA00022801"/>
    </source>
</evidence>
<comment type="subcellular location">
    <subcellularLocation>
        <location evidence="1 11">Secreted</location>
    </subcellularLocation>
</comment>
<keyword evidence="6" id="KW-0732">Signal</keyword>
<dbReference type="PANTHER" id="PTHR31321:SF127">
    <property type="entry name" value="PECTINESTERASE"/>
    <property type="match status" value="1"/>
</dbReference>
<reference evidence="15" key="1">
    <citation type="submission" date="2010-07" db="EMBL/GenBank/DDBJ databases">
        <title>The genome sequence of Gaeumannomyces graminis var. tritici strain R3-111a-1.</title>
        <authorList>
            <consortium name="The Broad Institute Genome Sequencing Platform"/>
            <person name="Ma L.-J."/>
            <person name="Dead R."/>
            <person name="Young S."/>
            <person name="Zeng Q."/>
            <person name="Koehrsen M."/>
            <person name="Alvarado L."/>
            <person name="Berlin A."/>
            <person name="Chapman S.B."/>
            <person name="Chen Z."/>
            <person name="Freedman E."/>
            <person name="Gellesch M."/>
            <person name="Goldberg J."/>
            <person name="Griggs A."/>
            <person name="Gujja S."/>
            <person name="Heilman E.R."/>
            <person name="Heiman D."/>
            <person name="Hepburn T."/>
            <person name="Howarth C."/>
            <person name="Jen D."/>
            <person name="Larson L."/>
            <person name="Mehta T."/>
            <person name="Neiman D."/>
            <person name="Pearson M."/>
            <person name="Roberts A."/>
            <person name="Saif S."/>
            <person name="Shea T."/>
            <person name="Shenoy N."/>
            <person name="Sisk P."/>
            <person name="Stolte C."/>
            <person name="Sykes S."/>
            <person name="Walk T."/>
            <person name="White J."/>
            <person name="Yandava C."/>
            <person name="Haas B."/>
            <person name="Nusbaum C."/>
            <person name="Birren B."/>
        </authorList>
    </citation>
    <scope>NUCLEOTIDE SEQUENCE [LARGE SCALE GENOMIC DNA]</scope>
    <source>
        <strain evidence="15">R3-111a-1</strain>
    </source>
</reference>
<dbReference type="PROSITE" id="PS00503">
    <property type="entry name" value="PECTINESTERASE_2"/>
    <property type="match status" value="1"/>
</dbReference>
<comment type="pathway">
    <text evidence="2 11">Glycan metabolism; pectin degradation; 2-dehydro-3-deoxy-D-gluconate from pectin: step 1/5.</text>
</comment>
<dbReference type="FunFam" id="2.160.20.10:FF:000014">
    <property type="entry name" value="Pectinesterase"/>
    <property type="match status" value="1"/>
</dbReference>
<evidence type="ECO:0000256" key="11">
    <source>
        <dbReference type="RuleBase" id="RU000589"/>
    </source>
</evidence>
<dbReference type="GO" id="GO:0005576">
    <property type="term" value="C:extracellular region"/>
    <property type="evidence" value="ECO:0007669"/>
    <property type="project" value="UniProtKB-SubCell"/>
</dbReference>
<evidence type="ECO:0000256" key="4">
    <source>
        <dbReference type="ARBA" id="ARBA00013229"/>
    </source>
</evidence>
<evidence type="ECO:0000256" key="8">
    <source>
        <dbReference type="ARBA" id="ARBA00023085"/>
    </source>
</evidence>
<dbReference type="VEuPathDB" id="FungiDB:GGTG_11671"/>
<evidence type="ECO:0000256" key="9">
    <source>
        <dbReference type="ARBA" id="ARBA00047928"/>
    </source>
</evidence>
<feature type="domain" description="Pectinesterase catalytic" evidence="12">
    <location>
        <begin position="73"/>
        <end position="341"/>
    </location>
</feature>
<evidence type="ECO:0000259" key="12">
    <source>
        <dbReference type="Pfam" id="PF01095"/>
    </source>
</evidence>
<dbReference type="Gene3D" id="2.160.20.10">
    <property type="entry name" value="Single-stranded right-handed beta-helix, Pectin lyase-like"/>
    <property type="match status" value="1"/>
</dbReference>
<protein>
    <recommendedName>
        <fullName evidence="4 11">Pectinesterase</fullName>
        <ecNumber evidence="4 11">3.1.1.11</ecNumber>
    </recommendedName>
</protein>
<feature type="active site" evidence="10">
    <location>
        <position position="226"/>
    </location>
</feature>
<name>J3PDU8_GAET3</name>
<evidence type="ECO:0000256" key="5">
    <source>
        <dbReference type="ARBA" id="ARBA00022525"/>
    </source>
</evidence>
<dbReference type="InterPro" id="IPR033131">
    <property type="entry name" value="Pectinesterase_Asp_AS"/>
</dbReference>
<dbReference type="EC" id="3.1.1.11" evidence="4 11"/>
<evidence type="ECO:0000313" key="14">
    <source>
        <dbReference type="EnsemblFungi" id="EJT70648"/>
    </source>
</evidence>
<dbReference type="GO" id="GO:0045490">
    <property type="term" value="P:pectin catabolic process"/>
    <property type="evidence" value="ECO:0007669"/>
    <property type="project" value="UniProtKB-UniRule"/>
</dbReference>
<reference evidence="13" key="3">
    <citation type="submission" date="2010-09" db="EMBL/GenBank/DDBJ databases">
        <title>Annotation of Gaeumannomyces graminis var. tritici R3-111a-1.</title>
        <authorList>
            <consortium name="The Broad Institute Genome Sequencing Platform"/>
            <person name="Ma L.-J."/>
            <person name="Dead R."/>
            <person name="Young S.K."/>
            <person name="Zeng Q."/>
            <person name="Gargeya S."/>
            <person name="Fitzgerald M."/>
            <person name="Haas B."/>
            <person name="Abouelleil A."/>
            <person name="Alvarado L."/>
            <person name="Arachchi H.M."/>
            <person name="Berlin A."/>
            <person name="Brown A."/>
            <person name="Chapman S.B."/>
            <person name="Chen Z."/>
            <person name="Dunbar C."/>
            <person name="Freedman E."/>
            <person name="Gearin G."/>
            <person name="Gellesch M."/>
            <person name="Goldberg J."/>
            <person name="Griggs A."/>
            <person name="Gujja S."/>
            <person name="Heiman D."/>
            <person name="Howarth C."/>
            <person name="Larson L."/>
            <person name="Lui A."/>
            <person name="MacDonald P.J.P."/>
            <person name="Mehta T."/>
            <person name="Montmayeur A."/>
            <person name="Murphy C."/>
            <person name="Neiman D."/>
            <person name="Pearson M."/>
            <person name="Priest M."/>
            <person name="Roberts A."/>
            <person name="Saif S."/>
            <person name="Shea T."/>
            <person name="Shenoy N."/>
            <person name="Sisk P."/>
            <person name="Stolte C."/>
            <person name="Sykes S."/>
            <person name="Yandava C."/>
            <person name="Wortman J."/>
            <person name="Nusbaum C."/>
            <person name="Birren B."/>
        </authorList>
    </citation>
    <scope>NUCLEOTIDE SEQUENCE</scope>
    <source>
        <strain evidence="13">R3-111a-1</strain>
    </source>
</reference>
<dbReference type="PANTHER" id="PTHR31321">
    <property type="entry name" value="ACYL-COA THIOESTER HYDROLASE YBHC-RELATED"/>
    <property type="match status" value="1"/>
</dbReference>
<dbReference type="EMBL" id="GL385401">
    <property type="protein sequence ID" value="EJT70648.1"/>
    <property type="molecule type" value="Genomic_DNA"/>
</dbReference>
<dbReference type="GO" id="GO:0042545">
    <property type="term" value="P:cell wall modification"/>
    <property type="evidence" value="ECO:0007669"/>
    <property type="project" value="UniProtKB-UniRule"/>
</dbReference>
<evidence type="ECO:0000256" key="1">
    <source>
        <dbReference type="ARBA" id="ARBA00004613"/>
    </source>
</evidence>
<dbReference type="RefSeq" id="XP_009227826.1">
    <property type="nucleotide sequence ID" value="XM_009229562.1"/>
</dbReference>
<gene>
    <name evidence="14" type="primary">20352129</name>
    <name evidence="13" type="ORF">GGTG_11671</name>
</gene>
<evidence type="ECO:0000256" key="10">
    <source>
        <dbReference type="PROSITE-ProRule" id="PRU10040"/>
    </source>
</evidence>
<evidence type="ECO:0000256" key="3">
    <source>
        <dbReference type="ARBA" id="ARBA00008891"/>
    </source>
</evidence>
<organism evidence="13">
    <name type="scientific">Gaeumannomyces tritici (strain R3-111a-1)</name>
    <name type="common">Wheat and barley take-all root rot fungus</name>
    <name type="synonym">Gaeumannomyces graminis var. tritici</name>
    <dbReference type="NCBI Taxonomy" id="644352"/>
    <lineage>
        <taxon>Eukaryota</taxon>
        <taxon>Fungi</taxon>
        <taxon>Dikarya</taxon>
        <taxon>Ascomycota</taxon>
        <taxon>Pezizomycotina</taxon>
        <taxon>Sordariomycetes</taxon>
        <taxon>Sordariomycetidae</taxon>
        <taxon>Magnaporthales</taxon>
        <taxon>Magnaporthaceae</taxon>
        <taxon>Gaeumannomyces</taxon>
    </lineage>
</organism>
<dbReference type="Pfam" id="PF01095">
    <property type="entry name" value="Pectinesterase"/>
    <property type="match status" value="1"/>
</dbReference>
<dbReference type="STRING" id="644352.J3PDU8"/>